<feature type="compositionally biased region" description="Polar residues" evidence="1">
    <location>
        <begin position="322"/>
        <end position="332"/>
    </location>
</feature>
<dbReference type="Proteomes" id="UP001172155">
    <property type="component" value="Unassembled WGS sequence"/>
</dbReference>
<name>A0AA40BPU3_9PEZI</name>
<feature type="domain" description="Copper-fist" evidence="2">
    <location>
        <begin position="157"/>
        <end position="185"/>
    </location>
</feature>
<comment type="caution">
    <text evidence="3">The sequence shown here is derived from an EMBL/GenBank/DDBJ whole genome shotgun (WGS) entry which is preliminary data.</text>
</comment>
<evidence type="ECO:0000259" key="2">
    <source>
        <dbReference type="PROSITE" id="PS50073"/>
    </source>
</evidence>
<dbReference type="Pfam" id="PF00649">
    <property type="entry name" value="Copper-fist"/>
    <property type="match status" value="1"/>
</dbReference>
<proteinExistence type="predicted"/>
<gene>
    <name evidence="3" type="ORF">B0T18DRAFT_240703</name>
</gene>
<reference evidence="3" key="1">
    <citation type="submission" date="2023-06" db="EMBL/GenBank/DDBJ databases">
        <title>Genome-scale phylogeny and comparative genomics of the fungal order Sordariales.</title>
        <authorList>
            <consortium name="Lawrence Berkeley National Laboratory"/>
            <person name="Hensen N."/>
            <person name="Bonometti L."/>
            <person name="Westerberg I."/>
            <person name="Brannstrom I.O."/>
            <person name="Guillou S."/>
            <person name="Cros-Aarteil S."/>
            <person name="Calhoun S."/>
            <person name="Haridas S."/>
            <person name="Kuo A."/>
            <person name="Mondo S."/>
            <person name="Pangilinan J."/>
            <person name="Riley R."/>
            <person name="LaButti K."/>
            <person name="Andreopoulos B."/>
            <person name="Lipzen A."/>
            <person name="Chen C."/>
            <person name="Yanf M."/>
            <person name="Daum C."/>
            <person name="Ng V."/>
            <person name="Clum A."/>
            <person name="Steindorff A."/>
            <person name="Ohm R."/>
            <person name="Martin F."/>
            <person name="Silar P."/>
            <person name="Natvig D."/>
            <person name="Lalanne C."/>
            <person name="Gautier V."/>
            <person name="Ament-velasquez S.L."/>
            <person name="Kruys A."/>
            <person name="Hutchinson M.I."/>
            <person name="Powell A.J."/>
            <person name="Barry K."/>
            <person name="Miller A.N."/>
            <person name="Grigoriev I.V."/>
            <person name="Debuchy R."/>
            <person name="Gladieux P."/>
            <person name="Thoren M.H."/>
            <person name="Johannesson H."/>
        </authorList>
    </citation>
    <scope>NUCLEOTIDE SEQUENCE</scope>
    <source>
        <strain evidence="3">SMH3187-1</strain>
    </source>
</reference>
<dbReference type="GO" id="GO:0003677">
    <property type="term" value="F:DNA binding"/>
    <property type="evidence" value="ECO:0007669"/>
    <property type="project" value="InterPro"/>
</dbReference>
<feature type="compositionally biased region" description="Low complexity" evidence="1">
    <location>
        <begin position="234"/>
        <end position="253"/>
    </location>
</feature>
<feature type="compositionally biased region" description="Low complexity" evidence="1">
    <location>
        <begin position="260"/>
        <end position="272"/>
    </location>
</feature>
<sequence>MSTDLLEDMRRNEGTDGYGSNPTGQAWGCGCTCHEVSTFAQIFPPSHERISQPARAWLPTNFQLSTRNERDCRGRSRQGSPAASWSNFSPTHLDGCLAVTVLMITPGGRTWLFVEGRVPWDGKRSNGEFLHVVAVMPTIGGKKVAWHLLIFHFNSWSCIRGHRSSTCSHEGTRPMLPVRRPGRPLTSCPHLPNSDCGCPDSPKSAVAGPRVDWTLAESPPSSGPFESTSTHVDPPSSSPQRPSPSSGGVYSSPNDRWPGSTSGDTFTTSTLTWDNWERRGSSSPPSHHARDQTDVAQTGPVVLTGASSSQTPWSAAADPAQPFSNRLSGSSSYEAWMPSRNRESIQIPDFGAIEEDTFGNLNKSSLSNDTTMLGPEWDDSFGGQASFFDLPPYEDGSASSHHEWPAN</sequence>
<feature type="region of interest" description="Disordered" evidence="1">
    <location>
        <begin position="213"/>
        <end position="332"/>
    </location>
</feature>
<evidence type="ECO:0000313" key="4">
    <source>
        <dbReference type="Proteomes" id="UP001172155"/>
    </source>
</evidence>
<dbReference type="SMART" id="SM00412">
    <property type="entry name" value="Cu_FIST"/>
    <property type="match status" value="1"/>
</dbReference>
<dbReference type="GO" id="GO:0005507">
    <property type="term" value="F:copper ion binding"/>
    <property type="evidence" value="ECO:0007669"/>
    <property type="project" value="InterPro"/>
</dbReference>
<dbReference type="InterPro" id="IPR001083">
    <property type="entry name" value="Cu_fist_DNA-bd_dom"/>
</dbReference>
<organism evidence="3 4">
    <name type="scientific">Schizothecium vesticola</name>
    <dbReference type="NCBI Taxonomy" id="314040"/>
    <lineage>
        <taxon>Eukaryota</taxon>
        <taxon>Fungi</taxon>
        <taxon>Dikarya</taxon>
        <taxon>Ascomycota</taxon>
        <taxon>Pezizomycotina</taxon>
        <taxon>Sordariomycetes</taxon>
        <taxon>Sordariomycetidae</taxon>
        <taxon>Sordariales</taxon>
        <taxon>Schizotheciaceae</taxon>
        <taxon>Schizothecium</taxon>
    </lineage>
</organism>
<feature type="region of interest" description="Disordered" evidence="1">
    <location>
        <begin position="164"/>
        <end position="186"/>
    </location>
</feature>
<dbReference type="PRINTS" id="PR00617">
    <property type="entry name" value="COPPERFIST"/>
</dbReference>
<dbReference type="PROSITE" id="PS50073">
    <property type="entry name" value="COPPER_FIST_2"/>
    <property type="match status" value="1"/>
</dbReference>
<dbReference type="InterPro" id="IPR036395">
    <property type="entry name" value="Cu_fist_DNA-bd_dom_sf"/>
</dbReference>
<dbReference type="Gene3D" id="3.90.430.10">
    <property type="entry name" value="Copper fist DNA-binding domain"/>
    <property type="match status" value="1"/>
</dbReference>
<dbReference type="EMBL" id="JAUKUD010000007">
    <property type="protein sequence ID" value="KAK0738197.1"/>
    <property type="molecule type" value="Genomic_DNA"/>
</dbReference>
<dbReference type="GO" id="GO:0003700">
    <property type="term" value="F:DNA-binding transcription factor activity"/>
    <property type="evidence" value="ECO:0007669"/>
    <property type="project" value="InterPro"/>
</dbReference>
<evidence type="ECO:0000256" key="1">
    <source>
        <dbReference type="SAM" id="MobiDB-lite"/>
    </source>
</evidence>
<dbReference type="GO" id="GO:0005634">
    <property type="term" value="C:nucleus"/>
    <property type="evidence" value="ECO:0007669"/>
    <property type="project" value="InterPro"/>
</dbReference>
<accession>A0AA40BPU3</accession>
<dbReference type="SMART" id="SM01090">
    <property type="entry name" value="Copper-fist"/>
    <property type="match status" value="1"/>
</dbReference>
<feature type="region of interest" description="Disordered" evidence="1">
    <location>
        <begin position="385"/>
        <end position="407"/>
    </location>
</feature>
<dbReference type="AlphaFoldDB" id="A0AA40BPU3"/>
<keyword evidence="4" id="KW-1185">Reference proteome</keyword>
<dbReference type="SUPFAM" id="SSF57879">
    <property type="entry name" value="Zinc domain conserved in yeast copper-regulated transcription factors"/>
    <property type="match status" value="1"/>
</dbReference>
<protein>
    <recommendedName>
        <fullName evidence="2">Copper-fist domain-containing protein</fullName>
    </recommendedName>
</protein>
<evidence type="ECO:0000313" key="3">
    <source>
        <dbReference type="EMBL" id="KAK0738197.1"/>
    </source>
</evidence>